<dbReference type="InterPro" id="IPR051448">
    <property type="entry name" value="CdaR-like_regulators"/>
</dbReference>
<gene>
    <name evidence="3" type="ORF">GCM10023220_14090</name>
</gene>
<dbReference type="PANTHER" id="PTHR33744">
    <property type="entry name" value="CARBOHYDRATE DIACID REGULATOR"/>
    <property type="match status" value="1"/>
</dbReference>
<dbReference type="Gene3D" id="1.10.10.2840">
    <property type="entry name" value="PucR C-terminal helix-turn-helix domain"/>
    <property type="match status" value="1"/>
</dbReference>
<accession>A0ABP9B488</accession>
<evidence type="ECO:0000313" key="3">
    <source>
        <dbReference type="EMBL" id="GAA4790198.1"/>
    </source>
</evidence>
<dbReference type="Pfam" id="PF13556">
    <property type="entry name" value="HTH_30"/>
    <property type="match status" value="1"/>
</dbReference>
<dbReference type="Pfam" id="PF25906">
    <property type="entry name" value="PucR-like_N"/>
    <property type="match status" value="1"/>
</dbReference>
<sequence>MGRNNVTAPIYDPWFELPVEMAQVLRPRADTIATEMIEVIQRSVASYRGSLESPVGRDLVGAVRRAVYQFVELIEDPGRPQDQVTAYFRRLGRTEFFAGRDLDHLQEAYRIGAQVACRCYVESARQADLPLSAVLRLGEAVLVHINALANESTKGYAEAKAVGTDELADHRRALAERLLQRDLDGGAALEVLADKARWPLPDQVSCLVVENQTAAPPGHLQDVLFVTRGTELRAVVPVTAAGGPEREQRLRAAFPGRRLVVGPAVALAEAWLSLHCARLTVHHIRRGRIPGGSSLVRAETHLTDLILLAGDPVSALVVERLTDPLGGLSLGKAKRLEETLRALLSSWSRSAPEVAAALGIHPQTARNRLRQLRELLGDRLGDANFRFDAELALRLRETSYGRSGADA</sequence>
<proteinExistence type="predicted"/>
<dbReference type="RefSeq" id="WP_345618078.1">
    <property type="nucleotide sequence ID" value="NZ_BAABIG010000015.1"/>
</dbReference>
<dbReference type="InterPro" id="IPR058663">
    <property type="entry name" value="PucR-like_N"/>
</dbReference>
<dbReference type="PANTHER" id="PTHR33744:SF1">
    <property type="entry name" value="DNA-BINDING TRANSCRIPTIONAL ACTIVATOR ADER"/>
    <property type="match status" value="1"/>
</dbReference>
<reference evidence="4" key="1">
    <citation type="journal article" date="2019" name="Int. J. Syst. Evol. Microbiol.">
        <title>The Global Catalogue of Microorganisms (GCM) 10K type strain sequencing project: providing services to taxonomists for standard genome sequencing and annotation.</title>
        <authorList>
            <consortium name="The Broad Institute Genomics Platform"/>
            <consortium name="The Broad Institute Genome Sequencing Center for Infectious Disease"/>
            <person name="Wu L."/>
            <person name="Ma J."/>
        </authorList>
    </citation>
    <scope>NUCLEOTIDE SEQUENCE [LARGE SCALE GENOMIC DNA]</scope>
    <source>
        <strain evidence="4">JCM 18081</strain>
    </source>
</reference>
<organism evidence="3 4">
    <name type="scientific">Streptomyces ziwulingensis</name>
    <dbReference type="NCBI Taxonomy" id="1045501"/>
    <lineage>
        <taxon>Bacteria</taxon>
        <taxon>Bacillati</taxon>
        <taxon>Actinomycetota</taxon>
        <taxon>Actinomycetes</taxon>
        <taxon>Kitasatosporales</taxon>
        <taxon>Streptomycetaceae</taxon>
        <taxon>Streptomyces</taxon>
    </lineage>
</organism>
<keyword evidence="4" id="KW-1185">Reference proteome</keyword>
<feature type="domain" description="PucR-like N-terminal" evidence="2">
    <location>
        <begin position="14"/>
        <end position="178"/>
    </location>
</feature>
<protein>
    <submittedName>
        <fullName evidence="3">PucR family transcriptional regulator</fullName>
    </submittedName>
</protein>
<dbReference type="InterPro" id="IPR042070">
    <property type="entry name" value="PucR_C-HTH_sf"/>
</dbReference>
<dbReference type="Proteomes" id="UP001501265">
    <property type="component" value="Unassembled WGS sequence"/>
</dbReference>
<comment type="caution">
    <text evidence="3">The sequence shown here is derived from an EMBL/GenBank/DDBJ whole genome shotgun (WGS) entry which is preliminary data.</text>
</comment>
<evidence type="ECO:0000259" key="2">
    <source>
        <dbReference type="Pfam" id="PF25906"/>
    </source>
</evidence>
<evidence type="ECO:0000259" key="1">
    <source>
        <dbReference type="Pfam" id="PF13556"/>
    </source>
</evidence>
<evidence type="ECO:0000313" key="4">
    <source>
        <dbReference type="Proteomes" id="UP001501265"/>
    </source>
</evidence>
<feature type="domain" description="PucR C-terminal helix-turn-helix" evidence="1">
    <location>
        <begin position="337"/>
        <end position="395"/>
    </location>
</feature>
<dbReference type="EMBL" id="BAABIG010000015">
    <property type="protein sequence ID" value="GAA4790198.1"/>
    <property type="molecule type" value="Genomic_DNA"/>
</dbReference>
<name>A0ABP9B488_9ACTN</name>
<dbReference type="InterPro" id="IPR025736">
    <property type="entry name" value="PucR_C-HTH_dom"/>
</dbReference>